<sequence length="1167" mass="131970">MPISEDLIDFEIIENQKENIQSLPGGRSARALADVFSPSHLKKIPTPCDTNSHNDLLRQEYESELAGMSESDDPLDIYDRYIRWTLDAYPSAQATASSKLLLLLERATKAFINSAQYKNDPRYLKIWILYIKTISDAPREVFAFLARHGIGEYLALYYEEFATWLECAGRWRQAEEIYHLGIDKEARPTARLLRKFDEFQARSAKNLVDINQPSSPALPTVRPVLMAKVDPFAPVIARDPQAPVPNPGLKPSIKNGKQKLQVFSDKDNNESSAVSHNETVGWQSIGSLAERKKENTLEPKPWVGETLKAGAQGKITSKIQVFKDVSQSQYNYPQITDPAKHQITVNQKGKKEIIFVDLEALYPTPEIFGSELSIEELRAKHRGYVSKTWGPEDSGRMVVIESSKPTERTCKNNSVHDELNEIAVENLIISGPSAKETCRERRARKMKIREINETQIIKAKLSSPTGPKIMKRKSKEQTMTIHTKAATDDIYDLFNQPLQNLEKVDVADEDSFNDDEDDTTDGDYTSGGESTGTERLLIAGEDEDIDETSDLKSASEWTELSFKGHLPDLQNEIKSIRATLLADQKRNLSAEMQPKTPISLESLTRIEPISLQNSSPDHEQASESYRDFTYIPQNRLPFMTPIAEQTESSVGVATTVPEEKIHLTKRTPTRETSCKITKSIEDSLKYDVEATGLQNTKIENSMQHSPCNLPHKSNGSLMKARISDDKITCVSKITIKREIIKDKQCNPSSHVLHNSILALVHPPINTYEGFFDHSNEPGARTSEIRKYIKASSKSQRKGSEKTLNLQASPVLQLPGAQRQYVIKRELGAGTFAPVYLVESKLLESQDKMEQNEAEHLEQDKASPNGRRTLEALKMDHVASAWEFYILRQARYRLGNSRAAQSIINAHEMHLYKNESFLIEDFREQGTLLDIINIAKEDKSGSGAMDETLAMFFSVELFRTIEELHINGILHGDLKADNCLVRLDPIENSETWGSFYRKDGTQGWHRKGICLIDFGCGIDMYVFNPQVQFIADWEISPEDCAEAREMRPWTYQIDYHGLAGIIHSMLFGKYIETVADNRSDVGPGAKKIWRLRENLKRYWQTDIWAEAFDLLLNASSRAKDEGDGNMPITHSLSACRKKMELWLEAKSDRGIGLLASLQKLESILSRKK</sequence>
<dbReference type="Pfam" id="PF00069">
    <property type="entry name" value="Pkinase"/>
    <property type="match status" value="1"/>
</dbReference>
<dbReference type="SMART" id="SM00220">
    <property type="entry name" value="S_TKc"/>
    <property type="match status" value="1"/>
</dbReference>
<evidence type="ECO:0000259" key="7">
    <source>
        <dbReference type="PROSITE" id="PS51489"/>
    </source>
</evidence>
<dbReference type="InterPro" id="IPR012572">
    <property type="entry name" value="Mad3/Bub1_II"/>
</dbReference>
<evidence type="ECO:0000256" key="5">
    <source>
        <dbReference type="SAM" id="MobiDB-lite"/>
    </source>
</evidence>
<dbReference type="PROSITE" id="PS00108">
    <property type="entry name" value="PROTEIN_KINASE_ST"/>
    <property type="match status" value="1"/>
</dbReference>
<keyword evidence="9" id="KW-1185">Reference proteome</keyword>
<dbReference type="PANTHER" id="PTHR14030:SF4">
    <property type="entry name" value="BUB1 KINASE, ISOFORM A-RELATED"/>
    <property type="match status" value="1"/>
</dbReference>
<dbReference type="InterPro" id="IPR011009">
    <property type="entry name" value="Kinase-like_dom_sf"/>
</dbReference>
<dbReference type="OrthoDB" id="248495at2759"/>
<dbReference type="Gene3D" id="1.25.40.430">
    <property type="match status" value="1"/>
</dbReference>
<protein>
    <recommendedName>
        <fullName evidence="10">Protein kinase domain-containing protein</fullName>
    </recommendedName>
</protein>
<dbReference type="GO" id="GO:0051754">
    <property type="term" value="P:meiotic sister chromatid cohesion, centromeric"/>
    <property type="evidence" value="ECO:0007669"/>
    <property type="project" value="TreeGrafter"/>
</dbReference>
<keyword evidence="3" id="KW-0995">Kinetochore</keyword>
<dbReference type="AlphaFoldDB" id="A0A2S4PUR8"/>
<dbReference type="PROSITE" id="PS51489">
    <property type="entry name" value="BUB1_N"/>
    <property type="match status" value="1"/>
</dbReference>
<dbReference type="EMBL" id="PEDP01000506">
    <property type="protein sequence ID" value="POS85760.1"/>
    <property type="molecule type" value="Genomic_DNA"/>
</dbReference>
<dbReference type="Proteomes" id="UP000237438">
    <property type="component" value="Unassembled WGS sequence"/>
</dbReference>
<evidence type="ECO:0000259" key="6">
    <source>
        <dbReference type="PROSITE" id="PS50011"/>
    </source>
</evidence>
<dbReference type="GO" id="GO:0004672">
    <property type="term" value="F:protein kinase activity"/>
    <property type="evidence" value="ECO:0007669"/>
    <property type="project" value="InterPro"/>
</dbReference>
<dbReference type="Pfam" id="PF08171">
    <property type="entry name" value="Mad3_BUB1_II"/>
    <property type="match status" value="1"/>
</dbReference>
<dbReference type="STRING" id="225359.A0A2S4PUR8"/>
<dbReference type="InterPro" id="IPR000719">
    <property type="entry name" value="Prot_kinase_dom"/>
</dbReference>
<dbReference type="Pfam" id="PF08311">
    <property type="entry name" value="Mad3_BUB1_I"/>
    <property type="match status" value="1"/>
</dbReference>
<keyword evidence="2" id="KW-0158">Chromosome</keyword>
<dbReference type="PROSITE" id="PS50011">
    <property type="entry name" value="PROTEIN_KINASE_DOM"/>
    <property type="match status" value="1"/>
</dbReference>
<feature type="domain" description="Protein kinase" evidence="6">
    <location>
        <begin position="820"/>
        <end position="1167"/>
    </location>
</feature>
<evidence type="ECO:0008006" key="10">
    <source>
        <dbReference type="Google" id="ProtNLM"/>
    </source>
</evidence>
<dbReference type="SUPFAM" id="SSF56112">
    <property type="entry name" value="Protein kinase-like (PK-like)"/>
    <property type="match status" value="1"/>
</dbReference>
<dbReference type="GO" id="GO:0007094">
    <property type="term" value="P:mitotic spindle assembly checkpoint signaling"/>
    <property type="evidence" value="ECO:0007669"/>
    <property type="project" value="InterPro"/>
</dbReference>
<feature type="domain" description="BUB1 N-terminal" evidence="7">
    <location>
        <begin position="61"/>
        <end position="224"/>
    </location>
</feature>
<gene>
    <name evidence="8" type="ORF">EPUL_002183</name>
</gene>
<evidence type="ECO:0000256" key="4">
    <source>
        <dbReference type="ARBA" id="ARBA00023328"/>
    </source>
</evidence>
<dbReference type="CDD" id="cd13981">
    <property type="entry name" value="STKc_Bub1_BubR1"/>
    <property type="match status" value="1"/>
</dbReference>
<name>A0A2S4PUR8_9PEZI</name>
<keyword evidence="4" id="KW-0137">Centromere</keyword>
<dbReference type="GO" id="GO:0005524">
    <property type="term" value="F:ATP binding"/>
    <property type="evidence" value="ECO:0007669"/>
    <property type="project" value="InterPro"/>
</dbReference>
<proteinExistence type="predicted"/>
<dbReference type="GO" id="GO:0000776">
    <property type="term" value="C:kinetochore"/>
    <property type="evidence" value="ECO:0007669"/>
    <property type="project" value="UniProtKB-KW"/>
</dbReference>
<dbReference type="FunFam" id="1.25.40.430:FF:000003">
    <property type="entry name" value="Checkpoint serine/threonine-protein kinase BUB1"/>
    <property type="match status" value="1"/>
</dbReference>
<evidence type="ECO:0000256" key="3">
    <source>
        <dbReference type="ARBA" id="ARBA00022838"/>
    </source>
</evidence>
<evidence type="ECO:0000256" key="1">
    <source>
        <dbReference type="ARBA" id="ARBA00004629"/>
    </source>
</evidence>
<dbReference type="InterPro" id="IPR013212">
    <property type="entry name" value="Mad3/Bub1_I"/>
</dbReference>
<dbReference type="InterPro" id="IPR008271">
    <property type="entry name" value="Ser/Thr_kinase_AS"/>
</dbReference>
<feature type="region of interest" description="Disordered" evidence="5">
    <location>
        <begin position="505"/>
        <end position="547"/>
    </location>
</feature>
<feature type="compositionally biased region" description="Acidic residues" evidence="5">
    <location>
        <begin position="507"/>
        <end position="521"/>
    </location>
</feature>
<reference evidence="8 9" key="1">
    <citation type="submission" date="2017-10" db="EMBL/GenBank/DDBJ databases">
        <title>Development of genomic resources for the powdery mildew, Erysiphe pulchra.</title>
        <authorList>
            <person name="Wadl P.A."/>
            <person name="Mack B.M."/>
            <person name="Moore G."/>
            <person name="Beltz S.B."/>
        </authorList>
    </citation>
    <scope>NUCLEOTIDE SEQUENCE [LARGE SCALE GENOMIC DNA]</scope>
    <source>
        <strain evidence="8">Cflorida</strain>
    </source>
</reference>
<evidence type="ECO:0000313" key="8">
    <source>
        <dbReference type="EMBL" id="POS85760.1"/>
    </source>
</evidence>
<dbReference type="Gene3D" id="1.10.510.10">
    <property type="entry name" value="Transferase(Phosphotransferase) domain 1"/>
    <property type="match status" value="1"/>
</dbReference>
<comment type="subcellular location">
    <subcellularLocation>
        <location evidence="1">Chromosome</location>
        <location evidence="1">Centromere</location>
        <location evidence="1">Kinetochore</location>
    </subcellularLocation>
</comment>
<feature type="compositionally biased region" description="Low complexity" evidence="5">
    <location>
        <begin position="522"/>
        <end position="534"/>
    </location>
</feature>
<dbReference type="SMART" id="SM00777">
    <property type="entry name" value="Mad3_BUB1_I"/>
    <property type="match status" value="1"/>
</dbReference>
<dbReference type="InterPro" id="IPR015661">
    <property type="entry name" value="Bub1/Mad3"/>
</dbReference>
<accession>A0A2S4PUR8</accession>
<dbReference type="PANTHER" id="PTHR14030">
    <property type="entry name" value="MITOTIC CHECKPOINT SERINE/THREONINE-PROTEIN KINASE BUB1"/>
    <property type="match status" value="1"/>
</dbReference>
<comment type="caution">
    <text evidence="8">The sequence shown here is derived from an EMBL/GenBank/DDBJ whole genome shotgun (WGS) entry which is preliminary data.</text>
</comment>
<evidence type="ECO:0000313" key="9">
    <source>
        <dbReference type="Proteomes" id="UP000237438"/>
    </source>
</evidence>
<organism evidence="8 9">
    <name type="scientific">Erysiphe pulchra</name>
    <dbReference type="NCBI Taxonomy" id="225359"/>
    <lineage>
        <taxon>Eukaryota</taxon>
        <taxon>Fungi</taxon>
        <taxon>Dikarya</taxon>
        <taxon>Ascomycota</taxon>
        <taxon>Pezizomycotina</taxon>
        <taxon>Leotiomycetes</taxon>
        <taxon>Erysiphales</taxon>
        <taxon>Erysiphaceae</taxon>
        <taxon>Erysiphe</taxon>
    </lineage>
</organism>
<dbReference type="GO" id="GO:0032991">
    <property type="term" value="C:protein-containing complex"/>
    <property type="evidence" value="ECO:0007669"/>
    <property type="project" value="UniProtKB-ARBA"/>
</dbReference>
<evidence type="ECO:0000256" key="2">
    <source>
        <dbReference type="ARBA" id="ARBA00022454"/>
    </source>
</evidence>
<dbReference type="GO" id="GO:0005634">
    <property type="term" value="C:nucleus"/>
    <property type="evidence" value="ECO:0007669"/>
    <property type="project" value="TreeGrafter"/>
</dbReference>